<gene>
    <name evidence="7" type="ORF">SAMN05444342_2845</name>
    <name evidence="6" type="ORF">ZOD2009_20852</name>
</gene>
<organism evidence="6 8">
    <name type="scientific">Haladaptatus paucihalophilus DX253</name>
    <dbReference type="NCBI Taxonomy" id="797209"/>
    <lineage>
        <taxon>Archaea</taxon>
        <taxon>Methanobacteriati</taxon>
        <taxon>Methanobacteriota</taxon>
        <taxon>Stenosarchaea group</taxon>
        <taxon>Halobacteria</taxon>
        <taxon>Halobacteriales</taxon>
        <taxon>Haladaptataceae</taxon>
        <taxon>Haladaptatus</taxon>
    </lineage>
</organism>
<comment type="subcellular location">
    <subcellularLocation>
        <location evidence="1">Cell envelope</location>
    </subcellularLocation>
</comment>
<keyword evidence="2" id="KW-0479">Metal-binding</keyword>
<feature type="domain" description="Cytochrome oxidase subunit II copper A binding" evidence="5">
    <location>
        <begin position="65"/>
        <end position="170"/>
    </location>
</feature>
<evidence type="ECO:0000259" key="5">
    <source>
        <dbReference type="PROSITE" id="PS50857"/>
    </source>
</evidence>
<dbReference type="PANTHER" id="PTHR42838">
    <property type="entry name" value="CYTOCHROME C OXIDASE SUBUNIT II"/>
    <property type="match status" value="1"/>
</dbReference>
<keyword evidence="3" id="KW-0186">Copper</keyword>
<dbReference type="STRING" id="797209.GCA_000376445_03210"/>
<dbReference type="PANTHER" id="PTHR42838:SF2">
    <property type="entry name" value="NITROUS-OXIDE REDUCTASE"/>
    <property type="match status" value="1"/>
</dbReference>
<dbReference type="EMBL" id="AEMG01000029">
    <property type="protein sequence ID" value="EFW90082.1"/>
    <property type="molecule type" value="Genomic_DNA"/>
</dbReference>
<keyword evidence="4" id="KW-1133">Transmembrane helix</keyword>
<dbReference type="PROSITE" id="PS00078">
    <property type="entry name" value="COX2"/>
    <property type="match status" value="1"/>
</dbReference>
<evidence type="ECO:0000256" key="1">
    <source>
        <dbReference type="ARBA" id="ARBA00004196"/>
    </source>
</evidence>
<keyword evidence="4" id="KW-0472">Membrane</keyword>
<dbReference type="eggNOG" id="arCOG01236">
    <property type="taxonomic scope" value="Archaea"/>
</dbReference>
<dbReference type="GO" id="GO:0005507">
    <property type="term" value="F:copper ion binding"/>
    <property type="evidence" value="ECO:0007669"/>
    <property type="project" value="InterPro"/>
</dbReference>
<accession>E7QZG1</accession>
<reference evidence="6 8" key="1">
    <citation type="journal article" date="2014" name="ISME J.">
        <title>Trehalose/2-sulfotrehalose biosynthesis and glycine-betaine uptake are widely spread mechanisms for osmoadaptation in the Halobacteriales.</title>
        <authorList>
            <person name="Youssef N.H."/>
            <person name="Savage-Ashlock K.N."/>
            <person name="McCully A.L."/>
            <person name="Luedtke B."/>
            <person name="Shaw E.I."/>
            <person name="Hoff W.D."/>
            <person name="Elshahed M.S."/>
        </authorList>
    </citation>
    <scope>NUCLEOTIDE SEQUENCE [LARGE SCALE GENOMIC DNA]</scope>
    <source>
        <strain evidence="6 8">DX253</strain>
    </source>
</reference>
<dbReference type="InterPro" id="IPR034214">
    <property type="entry name" value="Ba3_CcO_II_C"/>
</dbReference>
<dbReference type="InterPro" id="IPR051403">
    <property type="entry name" value="NosZ/Cyto_c_oxidase_sub2"/>
</dbReference>
<evidence type="ECO:0000313" key="9">
    <source>
        <dbReference type="Proteomes" id="UP000184203"/>
    </source>
</evidence>
<evidence type="ECO:0000313" key="6">
    <source>
        <dbReference type="EMBL" id="EFW90082.1"/>
    </source>
</evidence>
<dbReference type="Pfam" id="PF00116">
    <property type="entry name" value="COX2"/>
    <property type="match status" value="1"/>
</dbReference>
<dbReference type="SUPFAM" id="SSF49503">
    <property type="entry name" value="Cupredoxins"/>
    <property type="match status" value="1"/>
</dbReference>
<proteinExistence type="predicted"/>
<reference evidence="7" key="2">
    <citation type="submission" date="2016-11" db="EMBL/GenBank/DDBJ databases">
        <authorList>
            <person name="Jaros S."/>
            <person name="Januszkiewicz K."/>
            <person name="Wedrychowicz H."/>
        </authorList>
    </citation>
    <scope>NUCLEOTIDE SEQUENCE [LARGE SCALE GENOMIC DNA]</scope>
    <source>
        <strain evidence="7">DX253</strain>
    </source>
</reference>
<feature type="transmembrane region" description="Helical" evidence="4">
    <location>
        <begin position="9"/>
        <end position="30"/>
    </location>
</feature>
<dbReference type="RefSeq" id="WP_007983176.1">
    <property type="nucleotide sequence ID" value="NZ_AEMG01000029.1"/>
</dbReference>
<dbReference type="AlphaFoldDB" id="E7QZG1"/>
<dbReference type="PROSITE" id="PS50857">
    <property type="entry name" value="COX2_CUA"/>
    <property type="match status" value="1"/>
</dbReference>
<evidence type="ECO:0000256" key="4">
    <source>
        <dbReference type="SAM" id="Phobius"/>
    </source>
</evidence>
<keyword evidence="4" id="KW-0812">Transmembrane</keyword>
<dbReference type="OrthoDB" id="27522at2157"/>
<evidence type="ECO:0000256" key="3">
    <source>
        <dbReference type="ARBA" id="ARBA00023008"/>
    </source>
</evidence>
<dbReference type="Proteomes" id="UP000184203">
    <property type="component" value="Unassembled WGS sequence"/>
</dbReference>
<dbReference type="CDD" id="cd13913">
    <property type="entry name" value="ba3_CcO_II_C"/>
    <property type="match status" value="1"/>
</dbReference>
<dbReference type="GO" id="GO:0016020">
    <property type="term" value="C:membrane"/>
    <property type="evidence" value="ECO:0007669"/>
    <property type="project" value="InterPro"/>
</dbReference>
<reference evidence="9" key="3">
    <citation type="submission" date="2016-11" db="EMBL/GenBank/DDBJ databases">
        <authorList>
            <person name="Varghese N."/>
            <person name="Submissions S."/>
        </authorList>
    </citation>
    <scope>NUCLEOTIDE SEQUENCE [LARGE SCALE GENOMIC DNA]</scope>
    <source>
        <strain evidence="9">DX253</strain>
    </source>
</reference>
<dbReference type="Proteomes" id="UP000003751">
    <property type="component" value="Unassembled WGS sequence"/>
</dbReference>
<sequence>MEIHEYEKFWLAASLLLIVGIIATVTYGAVGVGVSMIDDKGGTIDPKAVDQHPKFGNPGVYKTGANEYDVYVVAKQFVYQPGTNEPIVVPANSTLTFHVTSADVIHGFEVVGTNANTMVIPGQIATFTVEVSGPREYGILCNEYCGAGHHGMEGTLKVVPEDEFNATAGGA</sequence>
<evidence type="ECO:0000256" key="2">
    <source>
        <dbReference type="ARBA" id="ARBA00022723"/>
    </source>
</evidence>
<dbReference type="InterPro" id="IPR002429">
    <property type="entry name" value="CcO_II-like_C"/>
</dbReference>
<keyword evidence="9" id="KW-1185">Reference proteome</keyword>
<evidence type="ECO:0000313" key="8">
    <source>
        <dbReference type="Proteomes" id="UP000003751"/>
    </source>
</evidence>
<name>E7QZG1_HALPU</name>
<dbReference type="PATRIC" id="fig|797209.4.peg.4087"/>
<dbReference type="GO" id="GO:0004129">
    <property type="term" value="F:cytochrome-c oxidase activity"/>
    <property type="evidence" value="ECO:0007669"/>
    <property type="project" value="InterPro"/>
</dbReference>
<dbReference type="InterPro" id="IPR008972">
    <property type="entry name" value="Cupredoxin"/>
</dbReference>
<dbReference type="EMBL" id="FRAN01000004">
    <property type="protein sequence ID" value="SHL04765.1"/>
    <property type="molecule type" value="Genomic_DNA"/>
</dbReference>
<protein>
    <submittedName>
        <fullName evidence="6">Ba3-type terminal oxidase subunit II</fullName>
    </submittedName>
    <submittedName>
        <fullName evidence="7">Cytochrome c oxidase subunit 2</fullName>
    </submittedName>
</protein>
<dbReference type="InterPro" id="IPR001505">
    <property type="entry name" value="Copper_CuA"/>
</dbReference>
<evidence type="ECO:0000313" key="7">
    <source>
        <dbReference type="EMBL" id="SHL04765.1"/>
    </source>
</evidence>
<dbReference type="Gene3D" id="2.60.40.420">
    <property type="entry name" value="Cupredoxins - blue copper proteins"/>
    <property type="match status" value="1"/>
</dbReference>